<dbReference type="RefSeq" id="WP_377239306.1">
    <property type="nucleotide sequence ID" value="NZ_JBHLXP010000001.1"/>
</dbReference>
<dbReference type="Proteomes" id="UP001589813">
    <property type="component" value="Unassembled WGS sequence"/>
</dbReference>
<dbReference type="SMART" id="SM00287">
    <property type="entry name" value="SH3b"/>
    <property type="match status" value="1"/>
</dbReference>
<accession>A0ABV6B793</accession>
<dbReference type="Gene3D" id="2.30.30.40">
    <property type="entry name" value="SH3 Domains"/>
    <property type="match status" value="1"/>
</dbReference>
<gene>
    <name evidence="5" type="ORF">ACFFJP_00395</name>
</gene>
<evidence type="ECO:0000256" key="3">
    <source>
        <dbReference type="SAM" id="MobiDB-lite"/>
    </source>
</evidence>
<protein>
    <submittedName>
        <fullName evidence="5">SH3 domain-containing protein</fullName>
    </submittedName>
</protein>
<evidence type="ECO:0000313" key="5">
    <source>
        <dbReference type="EMBL" id="MFC0046741.1"/>
    </source>
</evidence>
<dbReference type="InterPro" id="IPR003646">
    <property type="entry name" value="SH3-like_bac-type"/>
</dbReference>
<keyword evidence="1" id="KW-0929">Antimicrobial</keyword>
<reference evidence="5 6" key="1">
    <citation type="submission" date="2024-09" db="EMBL/GenBank/DDBJ databases">
        <authorList>
            <person name="Sun Q."/>
            <person name="Mori K."/>
        </authorList>
    </citation>
    <scope>NUCLEOTIDE SEQUENCE [LARGE SCALE GENOMIC DNA]</scope>
    <source>
        <strain evidence="5 6">KCTC 23315</strain>
    </source>
</reference>
<keyword evidence="6" id="KW-1185">Reference proteome</keyword>
<evidence type="ECO:0000256" key="2">
    <source>
        <dbReference type="ARBA" id="ARBA00022638"/>
    </source>
</evidence>
<evidence type="ECO:0000256" key="1">
    <source>
        <dbReference type="ARBA" id="ARBA00022529"/>
    </source>
</evidence>
<dbReference type="EMBL" id="JBHLXP010000001">
    <property type="protein sequence ID" value="MFC0046741.1"/>
    <property type="molecule type" value="Genomic_DNA"/>
</dbReference>
<organism evidence="5 6">
    <name type="scientific">Rheinheimera tilapiae</name>
    <dbReference type="NCBI Taxonomy" id="875043"/>
    <lineage>
        <taxon>Bacteria</taxon>
        <taxon>Pseudomonadati</taxon>
        <taxon>Pseudomonadota</taxon>
        <taxon>Gammaproteobacteria</taxon>
        <taxon>Chromatiales</taxon>
        <taxon>Chromatiaceae</taxon>
        <taxon>Rheinheimera</taxon>
    </lineage>
</organism>
<sequence length="287" mass="31069">MNQQGTITIQSGQLNLRQAPDSQSAIVAKLSKDRPVQVLAEAGDWYRVRAGNQEGYAAKAYIALSSPMPAATAVPVLPPSAQGSQGDFQVDAGQLTFDAEGMEQRGRYFSRNPHVPTDSSGVTLGRGYDMRDKTPAGINADLTACGLDPAAASQFAKAAGLSGAAGKSFIVQNNLSTFEITPGQQKLLFALTYQQMVGDVLRICQKPDLVARYGATDWAALPAKVRDLVVDLRYRGDYTPSSRERIQPLLVANNSAAIAQLMADQAYWCGPEKVPQDRFRRRRDYLA</sequence>
<dbReference type="Gene3D" id="1.10.530.40">
    <property type="match status" value="1"/>
</dbReference>
<name>A0ABV6B793_9GAMM</name>
<proteinExistence type="predicted"/>
<comment type="caution">
    <text evidence="5">The sequence shown here is derived from an EMBL/GenBank/DDBJ whole genome shotgun (WGS) entry which is preliminary data.</text>
</comment>
<keyword evidence="2" id="KW-0081">Bacteriolytic enzyme</keyword>
<dbReference type="InterPro" id="IPR023347">
    <property type="entry name" value="Lysozyme_dom_sf"/>
</dbReference>
<dbReference type="Pfam" id="PF08239">
    <property type="entry name" value="SH3_3"/>
    <property type="match status" value="1"/>
</dbReference>
<feature type="region of interest" description="Disordered" evidence="3">
    <location>
        <begin position="108"/>
        <end position="127"/>
    </location>
</feature>
<evidence type="ECO:0000313" key="6">
    <source>
        <dbReference type="Proteomes" id="UP001589813"/>
    </source>
</evidence>
<feature type="domain" description="SH3b" evidence="4">
    <location>
        <begin position="4"/>
        <end position="66"/>
    </location>
</feature>
<evidence type="ECO:0000259" key="4">
    <source>
        <dbReference type="SMART" id="SM00287"/>
    </source>
</evidence>